<organism evidence="1 2">
    <name type="scientific">Avena sativa</name>
    <name type="common">Oat</name>
    <dbReference type="NCBI Taxonomy" id="4498"/>
    <lineage>
        <taxon>Eukaryota</taxon>
        <taxon>Viridiplantae</taxon>
        <taxon>Streptophyta</taxon>
        <taxon>Embryophyta</taxon>
        <taxon>Tracheophyta</taxon>
        <taxon>Spermatophyta</taxon>
        <taxon>Magnoliopsida</taxon>
        <taxon>Liliopsida</taxon>
        <taxon>Poales</taxon>
        <taxon>Poaceae</taxon>
        <taxon>BOP clade</taxon>
        <taxon>Pooideae</taxon>
        <taxon>Poodae</taxon>
        <taxon>Poeae</taxon>
        <taxon>Poeae Chloroplast Group 1 (Aveneae type)</taxon>
        <taxon>Aveninae</taxon>
        <taxon>Avena</taxon>
    </lineage>
</organism>
<evidence type="ECO:0000313" key="1">
    <source>
        <dbReference type="EnsemblPlants" id="AVESA.00010b.r2.3AG0421110.1.CDS"/>
    </source>
</evidence>
<dbReference type="Proteomes" id="UP001732700">
    <property type="component" value="Chromosome 3A"/>
</dbReference>
<reference evidence="1" key="1">
    <citation type="submission" date="2021-05" db="EMBL/GenBank/DDBJ databases">
        <authorList>
            <person name="Scholz U."/>
            <person name="Mascher M."/>
            <person name="Fiebig A."/>
        </authorList>
    </citation>
    <scope>NUCLEOTIDE SEQUENCE [LARGE SCALE GENOMIC DNA]</scope>
</reference>
<evidence type="ECO:0000313" key="2">
    <source>
        <dbReference type="Proteomes" id="UP001732700"/>
    </source>
</evidence>
<reference evidence="1" key="2">
    <citation type="submission" date="2025-09" db="UniProtKB">
        <authorList>
            <consortium name="EnsemblPlants"/>
        </authorList>
    </citation>
    <scope>IDENTIFICATION</scope>
</reference>
<proteinExistence type="predicted"/>
<accession>A0ACD5VGM1</accession>
<dbReference type="EnsemblPlants" id="AVESA.00010b.r2.3AG0421110.1">
    <property type="protein sequence ID" value="AVESA.00010b.r2.3AG0421110.1.CDS"/>
    <property type="gene ID" value="AVESA.00010b.r2.3AG0421110"/>
</dbReference>
<keyword evidence="2" id="KW-1185">Reference proteome</keyword>
<name>A0ACD5VGM1_AVESA</name>
<protein>
    <submittedName>
        <fullName evidence="1">Uncharacterized protein</fullName>
    </submittedName>
</protein>
<sequence>MTVREVLYMYGVARQAYERFVSISGNSEQARNAVALLVWLDQGGTASAIHHVPSISPAAVATVAAEANGILDCLRHQEPMLPAIPLISTLCQDGDVDPRFFAFHQDLVVRGVAEILDGVGKLIFDDRLHVLLRRYQTGLVGNPPELMAPYSSEPLAVPEDCRSMFITFSKGMPIDREEIFTYFRQKWGDCVVRVLMEKTSGGKAPMYGRIIFQSEAFVRLVLNGERLVKITIGHRQIWLRKYVPKPTNG</sequence>